<protein>
    <submittedName>
        <fullName evidence="1">Uncharacterized protein</fullName>
    </submittedName>
</protein>
<organism evidence="1 3">
    <name type="scientific">Rotaria socialis</name>
    <dbReference type="NCBI Taxonomy" id="392032"/>
    <lineage>
        <taxon>Eukaryota</taxon>
        <taxon>Metazoa</taxon>
        <taxon>Spiralia</taxon>
        <taxon>Gnathifera</taxon>
        <taxon>Rotifera</taxon>
        <taxon>Eurotatoria</taxon>
        <taxon>Bdelloidea</taxon>
        <taxon>Philodinida</taxon>
        <taxon>Philodinidae</taxon>
        <taxon>Rotaria</taxon>
    </lineage>
</organism>
<dbReference type="Proteomes" id="UP000663872">
    <property type="component" value="Unassembled WGS sequence"/>
</dbReference>
<name>A0A818BIA8_9BILA</name>
<reference evidence="1" key="1">
    <citation type="submission" date="2021-02" db="EMBL/GenBank/DDBJ databases">
        <authorList>
            <person name="Nowell W R."/>
        </authorList>
    </citation>
    <scope>NUCLEOTIDE SEQUENCE</scope>
</reference>
<dbReference type="EMBL" id="CAJNYT010001464">
    <property type="protein sequence ID" value="CAF3411883.1"/>
    <property type="molecule type" value="Genomic_DNA"/>
</dbReference>
<accession>A0A818BIA8</accession>
<dbReference type="Proteomes" id="UP000663848">
    <property type="component" value="Unassembled WGS sequence"/>
</dbReference>
<evidence type="ECO:0000313" key="1">
    <source>
        <dbReference type="EMBL" id="CAF3411883.1"/>
    </source>
</evidence>
<comment type="caution">
    <text evidence="1">The sequence shown here is derived from an EMBL/GenBank/DDBJ whole genome shotgun (WGS) entry which is preliminary data.</text>
</comment>
<evidence type="ECO:0000313" key="2">
    <source>
        <dbReference type="EMBL" id="CAF4504487.1"/>
    </source>
</evidence>
<proteinExistence type="predicted"/>
<dbReference type="AlphaFoldDB" id="A0A818BIA8"/>
<dbReference type="EMBL" id="CAJOBR010000396">
    <property type="protein sequence ID" value="CAF4504487.1"/>
    <property type="molecule type" value="Genomic_DNA"/>
</dbReference>
<gene>
    <name evidence="1" type="ORF">GRG538_LOCUS10987</name>
    <name evidence="2" type="ORF">QYT958_LOCUS4957</name>
</gene>
<sequence length="195" mass="22991">MINNLIKKDQHQLGLELERRKTMLRLDAEEHQLIEKLYQLKPRQTEINSAKIIWKAVNEQQNIIHEIAIFTKWLQVHALESSYSLHGLELPNIYHTFISLSFQTPTSSAQYIAEQTIIQTQEIVENYTKIVHNEKNRLQLTKSHHKNPELLDQIIHAILQRENNLLQQPAYELQGKTYNLFSHSPITQMDIRLNI</sequence>
<evidence type="ECO:0000313" key="3">
    <source>
        <dbReference type="Proteomes" id="UP000663872"/>
    </source>
</evidence>